<name>A0A2W0CG48_9BACL</name>
<dbReference type="Pfam" id="PF18964">
    <property type="entry name" value="DUF5704"/>
    <property type="match status" value="1"/>
</dbReference>
<feature type="domain" description="DUF5704" evidence="2">
    <location>
        <begin position="342"/>
        <end position="521"/>
    </location>
</feature>
<dbReference type="EMBL" id="PRLG01000003">
    <property type="protein sequence ID" value="PYY31014.1"/>
    <property type="molecule type" value="Genomic_DNA"/>
</dbReference>
<dbReference type="Proteomes" id="UP000247459">
    <property type="component" value="Unassembled WGS sequence"/>
</dbReference>
<evidence type="ECO:0000313" key="4">
    <source>
        <dbReference type="Proteomes" id="UP000247459"/>
    </source>
</evidence>
<sequence>MNKKKILNTFFCAVIILSSVITIFTFRTGQADAIGFNRLFQDPSNPNIYYFVGMVYFEVWSDTSGAWTNGKSPNTWTKIDGGNYEFTFASNRKVMDMKAEAYDFDWKYADETFNASRTGELAVNDKRYYRLATSSQRYEIKKSAVNGKGTNSANMEVVVDSGYLHAQKPVDRREEEERNGKTFGVKVEGWRYFFPTLFTIELEPEEGKAIIQHWTTTGQRLNGVEHFVDREEKLEKNTDYNFVHTDPGSNYTYAGYKKSTVSPPSGGRPSGGDPGNFKYNGSFPIYYLNFYYEPKGGTTIPDNPSPGLVCTKPEPGRTLEGKYMDPAATAVIKADARGSEPFDVLKGIPTSESLYGNVFSKDYLIQNKFVEMSGICSYTVVVEENWTLTWLDPREVPTADGGTRTVYDVPRSRPDVRRPTYQVVRPYSYWAIDELSVYNIKKATLMQYAFSGSQISIEPSGYVPPEFQAETTGYFYPANNPSPVIAPSRSKDGGTSEPSMDEDNLQSVAEAAVPDVQVENDSLIFKGQTIMNKQRVAKSGSQPGNIPAPGEIGKDVLYSPYNYIPSNKVNKKDQVSTGTIEFIMAAGSINTEEEELEYEINGINTVTVHTPVVNYSAVSDDQPHNQKTKPNMSRSALILDRPFIVRIPTSGQHLDVAQYPGYGNRDYAKYFRTKQVRFPFDVYNESKSQLIPKDTWIDIPVYQLDTTFQLPVWVDEGDYQVYFRNIAENAPEGYSYEQDANLNLANHAAVDQVSVEVIGRLYDFHITDIADYNWERVFRTYIGSKDTTGMSYWVGQNGIDGAPRGNNEPYTLPIRAGSNPLTGMKNVAVKTGYHFKFDFKTMGNMFGTEDVIRITPTFTYVSKDGGSPIPVDLYYKTNDQPFIKIGSQEDKVERYVILNERLRSVPQGDIKNAGYWRYDQYLTADQQAGTDRDLYMRNYVLKYTKKPTPVGGYAQLLLPEQLKTLIGPKEIPSNATVTPERANASIQQWYGEYSIPADSYVVAQGTDLAEYGRLHGGLTDKSPIFLKDGYIVVNFDIESIQNGNLQDPHLQYINTPLMNQWRLEGYRPNILDSSMNVFNLRDGDIVFYNADQSSRDDFSAQAPH</sequence>
<protein>
    <recommendedName>
        <fullName evidence="2">DUF5704 domain-containing protein</fullName>
    </recommendedName>
</protein>
<dbReference type="InterPro" id="IPR043759">
    <property type="entry name" value="DUF5704"/>
</dbReference>
<accession>A0A2W0CG48</accession>
<feature type="region of interest" description="Disordered" evidence="1">
    <location>
        <begin position="480"/>
        <end position="501"/>
    </location>
</feature>
<evidence type="ECO:0000259" key="2">
    <source>
        <dbReference type="Pfam" id="PF18964"/>
    </source>
</evidence>
<dbReference type="OrthoDB" id="2657408at2"/>
<organism evidence="3 4">
    <name type="scientific">Paenibacillus illinoisensis</name>
    <dbReference type="NCBI Taxonomy" id="59845"/>
    <lineage>
        <taxon>Bacteria</taxon>
        <taxon>Bacillati</taxon>
        <taxon>Bacillota</taxon>
        <taxon>Bacilli</taxon>
        <taxon>Bacillales</taxon>
        <taxon>Paenibacillaceae</taxon>
        <taxon>Paenibacillus</taxon>
    </lineage>
</organism>
<proteinExistence type="predicted"/>
<dbReference type="AlphaFoldDB" id="A0A2W0CG48"/>
<evidence type="ECO:0000313" key="3">
    <source>
        <dbReference type="EMBL" id="PYY31014.1"/>
    </source>
</evidence>
<comment type="caution">
    <text evidence="3">The sequence shown here is derived from an EMBL/GenBank/DDBJ whole genome shotgun (WGS) entry which is preliminary data.</text>
</comment>
<evidence type="ECO:0000256" key="1">
    <source>
        <dbReference type="SAM" id="MobiDB-lite"/>
    </source>
</evidence>
<reference evidence="3 4" key="1">
    <citation type="submission" date="2018-01" db="EMBL/GenBank/DDBJ databases">
        <title>Genome sequence of the PGP bacterium Paenibacillus illinoisensis E3.</title>
        <authorList>
            <person name="Rolli E."/>
            <person name="Marasco R."/>
            <person name="Bessem C."/>
            <person name="Michoud G."/>
            <person name="Gaiarsa S."/>
            <person name="Borin S."/>
            <person name="Daffonchio D."/>
        </authorList>
    </citation>
    <scope>NUCLEOTIDE SEQUENCE [LARGE SCALE GENOMIC DNA]</scope>
    <source>
        <strain evidence="3 4">E3</strain>
    </source>
</reference>
<gene>
    <name evidence="3" type="ORF">PIL02S_00561</name>
</gene>